<evidence type="ECO:0000256" key="6">
    <source>
        <dbReference type="ARBA" id="ARBA00022723"/>
    </source>
</evidence>
<dbReference type="GO" id="GO:0046872">
    <property type="term" value="F:metal ion binding"/>
    <property type="evidence" value="ECO:0007669"/>
    <property type="project" value="UniProtKB-KW"/>
</dbReference>
<keyword evidence="8" id="KW-0456">Lyase</keyword>
<evidence type="ECO:0000256" key="7">
    <source>
        <dbReference type="ARBA" id="ARBA00022833"/>
    </source>
</evidence>
<reference evidence="11 12" key="2">
    <citation type="submission" date="2019-01" db="EMBL/GenBank/DDBJ databases">
        <title>Motilimonas pumilus sp. nov., isolated from the gut of sea cucumber (Apostichopus japonicus).</title>
        <authorList>
            <person name="Wang F.-Q."/>
            <person name="Ren L.-H."/>
            <person name="Lin Y.-W."/>
            <person name="Sun G.-H."/>
            <person name="Du Z.-J."/>
            <person name="Zhao J.-X."/>
            <person name="Liu X.-J."/>
            <person name="Liu L.-J."/>
        </authorList>
    </citation>
    <scope>NUCLEOTIDE SEQUENCE [LARGE SCALE GENOMIC DNA]</scope>
    <source>
        <strain evidence="11 12">PLHSC7-2</strain>
    </source>
</reference>
<comment type="catalytic activity">
    <reaction evidence="10">
        <text>7,8-dihydroneopterin 3'-triphosphate + H2O = 6-carboxy-5,6,7,8-tetrahydropterin + triphosphate + acetaldehyde + 2 H(+)</text>
        <dbReference type="Rhea" id="RHEA:27966"/>
        <dbReference type="ChEBI" id="CHEBI:15343"/>
        <dbReference type="ChEBI" id="CHEBI:15377"/>
        <dbReference type="ChEBI" id="CHEBI:15378"/>
        <dbReference type="ChEBI" id="CHEBI:18036"/>
        <dbReference type="ChEBI" id="CHEBI:58462"/>
        <dbReference type="ChEBI" id="CHEBI:61032"/>
        <dbReference type="EC" id="4.1.2.50"/>
    </reaction>
</comment>
<proteinExistence type="inferred from homology"/>
<evidence type="ECO:0000256" key="2">
    <source>
        <dbReference type="ARBA" id="ARBA00005061"/>
    </source>
</evidence>
<dbReference type="EMBL" id="QZCH01000022">
    <property type="protein sequence ID" value="RJG41982.1"/>
    <property type="molecule type" value="Genomic_DNA"/>
</dbReference>
<dbReference type="Gene3D" id="3.30.479.10">
    <property type="entry name" value="6-pyruvoyl tetrahydropterin synthase/QueD"/>
    <property type="match status" value="2"/>
</dbReference>
<keyword evidence="12" id="KW-1185">Reference proteome</keyword>
<dbReference type="AlphaFoldDB" id="A0A418YBZ0"/>
<dbReference type="InterPro" id="IPR038418">
    <property type="entry name" value="6-PTP_synth/QueD_sf"/>
</dbReference>
<reference evidence="11 12" key="1">
    <citation type="submission" date="2018-09" db="EMBL/GenBank/DDBJ databases">
        <authorList>
            <person name="Wang F."/>
        </authorList>
    </citation>
    <scope>NUCLEOTIDE SEQUENCE [LARGE SCALE GENOMIC DNA]</scope>
    <source>
        <strain evidence="11 12">PLHSC7-2</strain>
    </source>
</reference>
<comment type="pathway">
    <text evidence="2">Purine metabolism; 7-cyano-7-deazaguanine biosynthesis.</text>
</comment>
<keyword evidence="6" id="KW-0479">Metal-binding</keyword>
<evidence type="ECO:0000256" key="3">
    <source>
        <dbReference type="ARBA" id="ARBA00008900"/>
    </source>
</evidence>
<comment type="caution">
    <text evidence="11">The sequence shown here is derived from an EMBL/GenBank/DDBJ whole genome shotgun (WGS) entry which is preliminary data.</text>
</comment>
<evidence type="ECO:0000313" key="11">
    <source>
        <dbReference type="EMBL" id="RJG41982.1"/>
    </source>
</evidence>
<evidence type="ECO:0000256" key="9">
    <source>
        <dbReference type="ARBA" id="ARBA00031449"/>
    </source>
</evidence>
<evidence type="ECO:0000256" key="5">
    <source>
        <dbReference type="ARBA" id="ARBA00018141"/>
    </source>
</evidence>
<dbReference type="UniPathway" id="UPA00391"/>
<comment type="similarity">
    <text evidence="3">Belongs to the PTPS family. QueD subfamily.</text>
</comment>
<evidence type="ECO:0000256" key="10">
    <source>
        <dbReference type="ARBA" id="ARBA00048807"/>
    </source>
</evidence>
<dbReference type="PANTHER" id="PTHR12589:SF7">
    <property type="entry name" value="6-PYRUVOYL TETRAHYDROBIOPTERIN SYNTHASE"/>
    <property type="match status" value="1"/>
</dbReference>
<comment type="cofactor">
    <cofactor evidence="1">
        <name>Zn(2+)</name>
        <dbReference type="ChEBI" id="CHEBI:29105"/>
    </cofactor>
</comment>
<keyword evidence="7" id="KW-0862">Zinc</keyword>
<name>A0A418YBZ0_9GAMM</name>
<evidence type="ECO:0000256" key="4">
    <source>
        <dbReference type="ARBA" id="ARBA00012982"/>
    </source>
</evidence>
<dbReference type="SUPFAM" id="SSF55620">
    <property type="entry name" value="Tetrahydrobiopterin biosynthesis enzymes-like"/>
    <property type="match status" value="2"/>
</dbReference>
<sequence length="290" mass="32805">MKLFVRALTVIDSSFLDVQRGMVGESYQVDVELDGQVNEQNMLLDFSLVKKQIKQIIDAEVDHRLIVPMKVSGIDKQVADDEGQQTELHFPLSSGQYISLSCPEQAFCYLPAEQVNVRTLTTHLESIILAKLPDNISGLTINLSHEIIATPFYHYSHGLKKHDGNCQRIAHGHRSRLDIYVDDLWHKDSVNLWAERWQDIYLGSLEDQVALQKLSIANLNSAESFGFRYQAQQGMFELIMPAHMCDVIDIDTTIESIAEYLCQQVKQSHPDSKVKVLGYEGIGKGAIFEL</sequence>
<gene>
    <name evidence="11" type="ORF">D1Z90_15210</name>
</gene>
<dbReference type="OrthoDB" id="5820615at2"/>
<dbReference type="InterPro" id="IPR007115">
    <property type="entry name" value="6-PTP_synth/QueD"/>
</dbReference>
<dbReference type="Proteomes" id="UP000283255">
    <property type="component" value="Unassembled WGS sequence"/>
</dbReference>
<protein>
    <recommendedName>
        <fullName evidence="5">6-carboxy-5,6,7,8-tetrahydropterin synthase</fullName>
        <ecNumber evidence="4">4.1.2.50</ecNumber>
    </recommendedName>
    <alternativeName>
        <fullName evidence="9">Queuosine biosynthesis protein QueD</fullName>
    </alternativeName>
</protein>
<dbReference type="PANTHER" id="PTHR12589">
    <property type="entry name" value="PYRUVOYL TETRAHYDROBIOPTERIN SYNTHASE"/>
    <property type="match status" value="1"/>
</dbReference>
<dbReference type="EC" id="4.1.2.50" evidence="4"/>
<organism evidence="11 12">
    <name type="scientific">Motilimonas pumila</name>
    <dbReference type="NCBI Taxonomy" id="2303987"/>
    <lineage>
        <taxon>Bacteria</taxon>
        <taxon>Pseudomonadati</taxon>
        <taxon>Pseudomonadota</taxon>
        <taxon>Gammaproteobacteria</taxon>
        <taxon>Alteromonadales</taxon>
        <taxon>Alteromonadales genera incertae sedis</taxon>
        <taxon>Motilimonas</taxon>
    </lineage>
</organism>
<evidence type="ECO:0000256" key="8">
    <source>
        <dbReference type="ARBA" id="ARBA00023239"/>
    </source>
</evidence>
<accession>A0A418YBZ0</accession>
<evidence type="ECO:0000256" key="1">
    <source>
        <dbReference type="ARBA" id="ARBA00001947"/>
    </source>
</evidence>
<evidence type="ECO:0000313" key="12">
    <source>
        <dbReference type="Proteomes" id="UP000283255"/>
    </source>
</evidence>
<dbReference type="RefSeq" id="WP_119911643.1">
    <property type="nucleotide sequence ID" value="NZ_QZCH01000022.1"/>
</dbReference>
<dbReference type="GO" id="GO:0070497">
    <property type="term" value="F:6-carboxytetrahydropterin synthase activity"/>
    <property type="evidence" value="ECO:0007669"/>
    <property type="project" value="UniProtKB-EC"/>
</dbReference>
<dbReference type="Pfam" id="PF01242">
    <property type="entry name" value="PTPS"/>
    <property type="match status" value="2"/>
</dbReference>